<dbReference type="InterPro" id="IPR052967">
    <property type="entry name" value="Stress_Response_Assoc"/>
</dbReference>
<dbReference type="PANTHER" id="PTHR38463">
    <property type="entry name" value="STRESS RESPONSE PROTEIN YSNF"/>
    <property type="match status" value="1"/>
</dbReference>
<reference evidence="2 3" key="1">
    <citation type="submission" date="2020-08" db="EMBL/GenBank/DDBJ databases">
        <title>Genomic Encyclopedia of Type Strains, Phase IV (KMG-V): Genome sequencing to study the core and pangenomes of soil and plant-associated prokaryotes.</title>
        <authorList>
            <person name="Whitman W."/>
        </authorList>
    </citation>
    <scope>NUCLEOTIDE SEQUENCE [LARGE SCALE GENOMIC DNA]</scope>
    <source>
        <strain evidence="2 3">M8UP14</strain>
    </source>
</reference>
<sequence length="249" mass="26745">MAMTDELTHLVCLFHHQDQAAAATEDLYKQGIPPTSIAVIGNEGPEHAAGSALDEFGVPARDRQHLLEGIGNGGVVVAVSAVDGHVSAVEKIFGSHKATKIDDAVVTSKAADLPVAAEGETAIAIVEEDLEVGKRTVDQGGVRVYRRVIEIPVEESIDLREEHVVVERNAVDRPVTDADLALQGNQVFELTETAEEAVVGKTAHVVEEVVVGKTASERTEHIHDTVRHTEVEIEEVLPESELKTPLETK</sequence>
<dbReference type="EMBL" id="JACHIP010000010">
    <property type="protein sequence ID" value="MBB5060236.1"/>
    <property type="molecule type" value="Genomic_DNA"/>
</dbReference>
<dbReference type="Pfam" id="PF09557">
    <property type="entry name" value="DUF2382"/>
    <property type="match status" value="1"/>
</dbReference>
<dbReference type="Proteomes" id="UP000540989">
    <property type="component" value="Unassembled WGS sequence"/>
</dbReference>
<dbReference type="RefSeq" id="WP_184222390.1">
    <property type="nucleotide sequence ID" value="NZ_JACHIP010000010.1"/>
</dbReference>
<evidence type="ECO:0000259" key="1">
    <source>
        <dbReference type="Pfam" id="PF09557"/>
    </source>
</evidence>
<dbReference type="PANTHER" id="PTHR38463:SF1">
    <property type="entry name" value="STRESS RESPONSE PROTEIN YSNF"/>
    <property type="match status" value="1"/>
</dbReference>
<keyword evidence="3" id="KW-1185">Reference proteome</keyword>
<organism evidence="2 3">
    <name type="scientific">Granulicella aggregans</name>
    <dbReference type="NCBI Taxonomy" id="474949"/>
    <lineage>
        <taxon>Bacteria</taxon>
        <taxon>Pseudomonadati</taxon>
        <taxon>Acidobacteriota</taxon>
        <taxon>Terriglobia</taxon>
        <taxon>Terriglobales</taxon>
        <taxon>Acidobacteriaceae</taxon>
        <taxon>Granulicella</taxon>
    </lineage>
</organism>
<dbReference type="InterPro" id="IPR019060">
    <property type="entry name" value="DUF2382"/>
</dbReference>
<feature type="domain" description="DUF2382" evidence="1">
    <location>
        <begin position="124"/>
        <end position="233"/>
    </location>
</feature>
<dbReference type="AlphaFoldDB" id="A0A7W7ZJB4"/>
<comment type="caution">
    <text evidence="2">The sequence shown here is derived from an EMBL/GenBank/DDBJ whole genome shotgun (WGS) entry which is preliminary data.</text>
</comment>
<accession>A0A7W7ZJB4</accession>
<protein>
    <submittedName>
        <fullName evidence="2">Uncharacterized protein (TIGR02271 family)</fullName>
    </submittedName>
</protein>
<proteinExistence type="predicted"/>
<gene>
    <name evidence="2" type="ORF">HDF16_004972</name>
</gene>
<name>A0A7W7ZJB4_9BACT</name>
<evidence type="ECO:0000313" key="3">
    <source>
        <dbReference type="Proteomes" id="UP000540989"/>
    </source>
</evidence>
<evidence type="ECO:0000313" key="2">
    <source>
        <dbReference type="EMBL" id="MBB5060236.1"/>
    </source>
</evidence>